<dbReference type="AlphaFoldDB" id="A0AA86PYX7"/>
<sequence length="241" mass="25684">MIEDIRILSSDQQASQLNYYIYIGALIGYVTGYSTIQVNNIQVTSLSIYGSSETLSSICGILVGEVASNSVFIIHNAYIKNSTIASVSTKHNAYAGGIVGKVFSSAQIHNIENINIILNGRSGITCLVGGVISYVTDDTSAVINISRNTVSQVNLFSGSNQTSFAAGIIGLQARTVLSLSNVSVNNLSVIIQGQDLNAKLYINYISGTYSIQNMSVSGNNFINQVQLVNCPYNDINSINGC</sequence>
<evidence type="ECO:0000313" key="3">
    <source>
        <dbReference type="Proteomes" id="UP001642409"/>
    </source>
</evidence>
<dbReference type="EMBL" id="CAXDID020000069">
    <property type="protein sequence ID" value="CAL6013946.1"/>
    <property type="molecule type" value="Genomic_DNA"/>
</dbReference>
<reference evidence="2 3" key="2">
    <citation type="submission" date="2024-07" db="EMBL/GenBank/DDBJ databases">
        <authorList>
            <person name="Akdeniz Z."/>
        </authorList>
    </citation>
    <scope>NUCLEOTIDE SEQUENCE [LARGE SCALE GENOMIC DNA]</scope>
</reference>
<protein>
    <submittedName>
        <fullName evidence="2">Hypothetical_protein</fullName>
    </submittedName>
</protein>
<proteinExistence type="predicted"/>
<accession>A0AA86PYX7</accession>
<evidence type="ECO:0000313" key="2">
    <source>
        <dbReference type="EMBL" id="CAL6013946.1"/>
    </source>
</evidence>
<organism evidence="1">
    <name type="scientific">Hexamita inflata</name>
    <dbReference type="NCBI Taxonomy" id="28002"/>
    <lineage>
        <taxon>Eukaryota</taxon>
        <taxon>Metamonada</taxon>
        <taxon>Diplomonadida</taxon>
        <taxon>Hexamitidae</taxon>
        <taxon>Hexamitinae</taxon>
        <taxon>Hexamita</taxon>
    </lineage>
</organism>
<reference evidence="1" key="1">
    <citation type="submission" date="2023-06" db="EMBL/GenBank/DDBJ databases">
        <authorList>
            <person name="Kurt Z."/>
        </authorList>
    </citation>
    <scope>NUCLEOTIDE SEQUENCE</scope>
</reference>
<comment type="caution">
    <text evidence="1">The sequence shown here is derived from an EMBL/GenBank/DDBJ whole genome shotgun (WGS) entry which is preliminary data.</text>
</comment>
<gene>
    <name evidence="2" type="ORF">HINF_LOCUS24035</name>
    <name evidence="1" type="ORF">HINF_LOCUS30309</name>
</gene>
<dbReference type="EMBL" id="CATOUU010000703">
    <property type="protein sequence ID" value="CAI9942664.1"/>
    <property type="molecule type" value="Genomic_DNA"/>
</dbReference>
<name>A0AA86PYX7_9EUKA</name>
<dbReference type="Proteomes" id="UP001642409">
    <property type="component" value="Unassembled WGS sequence"/>
</dbReference>
<evidence type="ECO:0000313" key="1">
    <source>
        <dbReference type="EMBL" id="CAI9942664.1"/>
    </source>
</evidence>
<keyword evidence="3" id="KW-1185">Reference proteome</keyword>